<evidence type="ECO:0000256" key="1">
    <source>
        <dbReference type="SAM" id="Phobius"/>
    </source>
</evidence>
<keyword evidence="1" id="KW-0812">Transmembrane</keyword>
<dbReference type="InterPro" id="IPR006621">
    <property type="entry name" value="Nose-resist-to-fluoxetine_N"/>
</dbReference>
<evidence type="ECO:0000313" key="6">
    <source>
        <dbReference type="Proteomes" id="UP000549394"/>
    </source>
</evidence>
<dbReference type="GO" id="GO:0016747">
    <property type="term" value="F:acyltransferase activity, transferring groups other than amino-acyl groups"/>
    <property type="evidence" value="ECO:0007669"/>
    <property type="project" value="InterPro"/>
</dbReference>
<dbReference type="OrthoDB" id="207378at2759"/>
<evidence type="ECO:0000313" key="5">
    <source>
        <dbReference type="EMBL" id="CAD5122887.1"/>
    </source>
</evidence>
<evidence type="ECO:0000256" key="2">
    <source>
        <dbReference type="SAM" id="SignalP"/>
    </source>
</evidence>
<feature type="transmembrane region" description="Helical" evidence="1">
    <location>
        <begin position="379"/>
        <end position="403"/>
    </location>
</feature>
<feature type="transmembrane region" description="Helical" evidence="1">
    <location>
        <begin position="596"/>
        <end position="615"/>
    </location>
</feature>
<reference evidence="5 6" key="1">
    <citation type="submission" date="2020-08" db="EMBL/GenBank/DDBJ databases">
        <authorList>
            <person name="Hejnol A."/>
        </authorList>
    </citation>
    <scope>NUCLEOTIDE SEQUENCE [LARGE SCALE GENOMIC DNA]</scope>
</reference>
<feature type="domain" description="Acyltransferase 3" evidence="3">
    <location>
        <begin position="337"/>
        <end position="727"/>
    </location>
</feature>
<dbReference type="PANTHER" id="PTHR11161">
    <property type="entry name" value="O-ACYLTRANSFERASE"/>
    <property type="match status" value="1"/>
</dbReference>
<feature type="transmembrane region" description="Helical" evidence="1">
    <location>
        <begin position="423"/>
        <end position="444"/>
    </location>
</feature>
<keyword evidence="1" id="KW-1133">Transmembrane helix</keyword>
<dbReference type="Pfam" id="PF01757">
    <property type="entry name" value="Acyl_transf_3"/>
    <property type="match status" value="1"/>
</dbReference>
<keyword evidence="6" id="KW-1185">Reference proteome</keyword>
<feature type="domain" description="Nose resistant-to-fluoxetine protein N-terminal" evidence="4">
    <location>
        <begin position="136"/>
        <end position="228"/>
    </location>
</feature>
<feature type="transmembrane region" description="Helical" evidence="1">
    <location>
        <begin position="566"/>
        <end position="584"/>
    </location>
</feature>
<keyword evidence="2" id="KW-0732">Signal</keyword>
<feature type="transmembrane region" description="Helical" evidence="1">
    <location>
        <begin position="268"/>
        <end position="292"/>
    </location>
</feature>
<feature type="transmembrane region" description="Helical" evidence="1">
    <location>
        <begin position="525"/>
        <end position="546"/>
    </location>
</feature>
<feature type="signal peptide" evidence="2">
    <location>
        <begin position="1"/>
        <end position="24"/>
    </location>
</feature>
<comment type="caution">
    <text evidence="5">The sequence shown here is derived from an EMBL/GenBank/DDBJ whole genome shotgun (WGS) entry which is preliminary data.</text>
</comment>
<organism evidence="5 6">
    <name type="scientific">Dimorphilus gyrociliatus</name>
    <dbReference type="NCBI Taxonomy" id="2664684"/>
    <lineage>
        <taxon>Eukaryota</taxon>
        <taxon>Metazoa</taxon>
        <taxon>Spiralia</taxon>
        <taxon>Lophotrochozoa</taxon>
        <taxon>Annelida</taxon>
        <taxon>Polychaeta</taxon>
        <taxon>Polychaeta incertae sedis</taxon>
        <taxon>Dinophilidae</taxon>
        <taxon>Dimorphilus</taxon>
    </lineage>
</organism>
<name>A0A7I8W3V8_9ANNE</name>
<dbReference type="AlphaFoldDB" id="A0A7I8W3V8"/>
<proteinExistence type="predicted"/>
<gene>
    <name evidence="5" type="ORF">DGYR_LOCUS10631</name>
</gene>
<dbReference type="EMBL" id="CAJFCJ010000019">
    <property type="protein sequence ID" value="CAD5122887.1"/>
    <property type="molecule type" value="Genomic_DNA"/>
</dbReference>
<feature type="transmembrane region" description="Helical" evidence="1">
    <location>
        <begin position="496"/>
        <end position="518"/>
    </location>
</feature>
<feature type="chain" id="PRO_5029550109" evidence="2">
    <location>
        <begin position="25"/>
        <end position="784"/>
    </location>
</feature>
<feature type="transmembrane region" description="Helical" evidence="1">
    <location>
        <begin position="677"/>
        <end position="696"/>
    </location>
</feature>
<dbReference type="Pfam" id="PF20146">
    <property type="entry name" value="NRF"/>
    <property type="match status" value="1"/>
</dbReference>
<dbReference type="Proteomes" id="UP000549394">
    <property type="component" value="Unassembled WGS sequence"/>
</dbReference>
<evidence type="ECO:0000259" key="3">
    <source>
        <dbReference type="Pfam" id="PF01757"/>
    </source>
</evidence>
<evidence type="ECO:0000259" key="4">
    <source>
        <dbReference type="Pfam" id="PF20146"/>
    </source>
</evidence>
<feature type="transmembrane region" description="Helical" evidence="1">
    <location>
        <begin position="339"/>
        <end position="359"/>
    </location>
</feature>
<protein>
    <submittedName>
        <fullName evidence="5">DgyrCDS11287</fullName>
    </submittedName>
</protein>
<accession>A0A7I8W3V8</accession>
<dbReference type="InterPro" id="IPR052728">
    <property type="entry name" value="O2_lipid_transport_reg"/>
</dbReference>
<keyword evidence="1" id="KW-0472">Membrane</keyword>
<dbReference type="PANTHER" id="PTHR11161:SF0">
    <property type="entry name" value="O-ACYLTRANSFERASE LIKE PROTEIN"/>
    <property type="match status" value="1"/>
</dbReference>
<feature type="transmembrane region" description="Helical" evidence="1">
    <location>
        <begin position="708"/>
        <end position="729"/>
    </location>
</feature>
<sequence>MAANRQKIFSFSSLPIILLITCSASLLERSAGQGLAIDDLLALIDEDMIEQFFGQLENSDMNVDEFLYKMRDLMKNLRNVTGSDILQLIQSELNQENMEDISKIVVRNILTTELQCNYDLKSDADNRRLAERCEQELLTLYQSNETWAWSMLDSNGKGSFSSMLAQGEWLGEYDQCKSVSGRISANRTHTELEYFNGHYLKITVRGFLGLEQSLDRIKLGFCATPSCKKFFERKKKFIIRDDSCKYELARGFVEVEKDQPPLIKDVSAIFGIFFFSSFTVLVIFGTVADYIVENHCDEARKAKIIECTTYKVICAFSAYTNLSKLLDARHSQNSFTAIHGIRAISISWVVLGHSYLLWIDRAGNRMEFLKLPQSLAFQAILNANLSVDTFFVISGFLTTYLFIKELKKRGKKFINIKTILLFFLHRIWRLTPFLAATIIFYSTILPRLRTGPIEMSYRRKAGNGLGDFGLCKTYWWRNILYINNLFKASESCLGHTWYLCVDMQLYIFLGIGLFIYAFKPMITIVYLFVLFAVHFIANPLLLGSIIDNDGQISFKKQRVIHESIYVKPYTRVGPYIIGVFLAYVMHMKKHKRISSIFILLGWIFFSSCAIILLYAKWTDASKHFTPWTLAERKAYETLNRPVWGLCIAWVIWACHENYGGFINQILSSIYFIPLSRLSYGIYLTHWTVITYVYMTARYKRFFSHANVFYDFVSNMTLTIILSTLFSLTFEFPFVKLEKILLAPVRSSKKKSNDEDYNKSLSETDNNTKANLLKEGAVIIGKEVP</sequence>
<dbReference type="InterPro" id="IPR002656">
    <property type="entry name" value="Acyl_transf_3_dom"/>
</dbReference>